<proteinExistence type="inferred from homology"/>
<dbReference type="InterPro" id="IPR006442">
    <property type="entry name" value="Antitoxin_Phd/YefM"/>
</dbReference>
<evidence type="ECO:0000313" key="3">
    <source>
        <dbReference type="EMBL" id="BAY97217.1"/>
    </source>
</evidence>
<evidence type="ECO:0000313" key="4">
    <source>
        <dbReference type="Proteomes" id="UP000218785"/>
    </source>
</evidence>
<accession>A0A1Z4MUV1</accession>
<dbReference type="InterPro" id="IPR036165">
    <property type="entry name" value="YefM-like_sf"/>
</dbReference>
<gene>
    <name evidence="3" type="ORF">NIES37_11540</name>
</gene>
<comment type="function">
    <text evidence="2">Antitoxin component of a type II toxin-antitoxin (TA) system.</text>
</comment>
<organism evidence="3 4">
    <name type="scientific">Tolypothrix tenuis PCC 7101</name>
    <dbReference type="NCBI Taxonomy" id="231146"/>
    <lineage>
        <taxon>Bacteria</taxon>
        <taxon>Bacillati</taxon>
        <taxon>Cyanobacteriota</taxon>
        <taxon>Cyanophyceae</taxon>
        <taxon>Nostocales</taxon>
        <taxon>Tolypothrichaceae</taxon>
        <taxon>Tolypothrix</taxon>
    </lineage>
</organism>
<dbReference type="Gene3D" id="3.40.1620.10">
    <property type="entry name" value="YefM-like domain"/>
    <property type="match status" value="1"/>
</dbReference>
<keyword evidence="4" id="KW-1185">Reference proteome</keyword>
<reference evidence="3 4" key="1">
    <citation type="submission" date="2017-06" db="EMBL/GenBank/DDBJ databases">
        <title>Genome sequencing of cyanobaciteial culture collection at National Institute for Environmental Studies (NIES).</title>
        <authorList>
            <person name="Hirose Y."/>
            <person name="Shimura Y."/>
            <person name="Fujisawa T."/>
            <person name="Nakamura Y."/>
            <person name="Kawachi M."/>
        </authorList>
    </citation>
    <scope>NUCLEOTIDE SEQUENCE [LARGE SCALE GENOMIC DNA]</scope>
    <source>
        <strain evidence="3 4">NIES-37</strain>
    </source>
</reference>
<dbReference type="RefSeq" id="WP_096574303.1">
    <property type="nucleotide sequence ID" value="NZ_CAWNJS010000001.1"/>
</dbReference>
<name>A0A1Z4MUV1_9CYAN</name>
<dbReference type="SUPFAM" id="SSF143120">
    <property type="entry name" value="YefM-like"/>
    <property type="match status" value="1"/>
</dbReference>
<sequence length="104" mass="11666">MSIKITSEEAAQNLDSICNQIIETNEVVRISRPDGKNVVLIAETELESLLETLYLLRFPANSTRLFTALQRAKEKIVEPQSVSELYQKLGIQEDDQSSDINLAS</sequence>
<protein>
    <recommendedName>
        <fullName evidence="2">Antitoxin</fullName>
    </recommendedName>
</protein>
<evidence type="ECO:0000256" key="1">
    <source>
        <dbReference type="ARBA" id="ARBA00009981"/>
    </source>
</evidence>
<dbReference type="Proteomes" id="UP000218785">
    <property type="component" value="Chromosome"/>
</dbReference>
<dbReference type="PANTHER" id="PTHR33713">
    <property type="entry name" value="ANTITOXIN YAFN-RELATED"/>
    <property type="match status" value="1"/>
</dbReference>
<dbReference type="AlphaFoldDB" id="A0A1Z4MUV1"/>
<dbReference type="PANTHER" id="PTHR33713:SF6">
    <property type="entry name" value="ANTITOXIN YEFM"/>
    <property type="match status" value="1"/>
</dbReference>
<comment type="similarity">
    <text evidence="1 2">Belongs to the phD/YefM antitoxin family.</text>
</comment>
<dbReference type="EMBL" id="AP018248">
    <property type="protein sequence ID" value="BAY97217.1"/>
    <property type="molecule type" value="Genomic_DNA"/>
</dbReference>
<dbReference type="InterPro" id="IPR051405">
    <property type="entry name" value="phD/YefM_antitoxin"/>
</dbReference>
<evidence type="ECO:0000256" key="2">
    <source>
        <dbReference type="RuleBase" id="RU362080"/>
    </source>
</evidence>
<dbReference type="Gene3D" id="1.10.1220.170">
    <property type="match status" value="1"/>
</dbReference>
<dbReference type="Pfam" id="PF02604">
    <property type="entry name" value="PhdYeFM_antitox"/>
    <property type="match status" value="1"/>
</dbReference>
<dbReference type="KEGG" id="ttq:NIES37_11540"/>